<protein>
    <recommendedName>
        <fullName evidence="1">Phage head morphogenesis domain-containing protein</fullName>
    </recommendedName>
</protein>
<evidence type="ECO:0000313" key="3">
    <source>
        <dbReference type="Proteomes" id="UP000323865"/>
    </source>
</evidence>
<keyword evidence="3" id="KW-1185">Reference proteome</keyword>
<proteinExistence type="predicted"/>
<evidence type="ECO:0000313" key="2">
    <source>
        <dbReference type="EMBL" id="QEU11641.1"/>
    </source>
</evidence>
<feature type="domain" description="Phage head morphogenesis" evidence="1">
    <location>
        <begin position="150"/>
        <end position="243"/>
    </location>
</feature>
<dbReference type="InterPro" id="IPR006528">
    <property type="entry name" value="Phage_head_morphogenesis_dom"/>
</dbReference>
<dbReference type="RefSeq" id="WP_150333028.1">
    <property type="nucleotide sequence ID" value="NZ_CP044108.1"/>
</dbReference>
<reference evidence="2 3" key="1">
    <citation type="submission" date="2019-09" db="EMBL/GenBank/DDBJ databases">
        <title>FDA dAtabase for Regulatory Grade micrObial Sequences (FDA-ARGOS): Supporting development and validation of Infectious Disease Dx tests.</title>
        <authorList>
            <person name="Sciortino C."/>
            <person name="Tallon L."/>
            <person name="Sadzewicz L."/>
            <person name="Vavikolanu K."/>
            <person name="Mehta A."/>
            <person name="Aluvathingal J."/>
            <person name="Nadendla S."/>
            <person name="Nandy P."/>
            <person name="Geyer C."/>
            <person name="Yan Y."/>
            <person name="Sichtig H."/>
        </authorList>
    </citation>
    <scope>NUCLEOTIDE SEQUENCE [LARGE SCALE GENOMIC DNA]</scope>
    <source>
        <strain evidence="2 3">FDAARGOS_640</strain>
    </source>
</reference>
<evidence type="ECO:0000259" key="1">
    <source>
        <dbReference type="Pfam" id="PF04233"/>
    </source>
</evidence>
<sequence>MNPEDVYRLEAAMQAAMDTHLDEHTRELARAWTRVWVDVSAEVEASILGQVAAGNVDDAVPLDPRRTKAALRVIEQNLDDLAAFTTDTLTSSLPDVIGLGVEGETAMYTAQGVPSFRRADTEQINAMVARSTEQITAVTWPVLDDTHAAIARRLNRAVALGDNPRLVAQQIVADCERDMNMSLSRALNISRTEMLDAMRLGQYVTDLQNMDILEGWVWIAHLDAKTCGSCIAQHGTTHPPEEEGPLDHHSGRCGRLPVTKSWAALGFTGIDDGLPGLEDGETWFNAQDEETQVGILGRRGFDAWKQGDFPISSWSVRRDNANWRPGYFMAKPPKGY</sequence>
<dbReference type="Proteomes" id="UP000323865">
    <property type="component" value="Chromosome"/>
</dbReference>
<accession>A0ABX6A5K8</accession>
<organism evidence="2 3">
    <name type="scientific">Dermabacter vaginalis</name>
    <dbReference type="NCBI Taxonomy" id="1630135"/>
    <lineage>
        <taxon>Bacteria</taxon>
        <taxon>Bacillati</taxon>
        <taxon>Actinomycetota</taxon>
        <taxon>Actinomycetes</taxon>
        <taxon>Micrococcales</taxon>
        <taxon>Dermabacteraceae</taxon>
        <taxon>Dermabacter</taxon>
    </lineage>
</organism>
<dbReference type="Pfam" id="PF04233">
    <property type="entry name" value="Phage_Mu_F"/>
    <property type="match status" value="1"/>
</dbReference>
<name>A0ABX6A5K8_9MICO</name>
<dbReference type="EMBL" id="CP044108">
    <property type="protein sequence ID" value="QEU11641.1"/>
    <property type="molecule type" value="Genomic_DNA"/>
</dbReference>
<gene>
    <name evidence="2" type="ORF">FOB48_04585</name>
</gene>